<feature type="compositionally biased region" description="Polar residues" evidence="1">
    <location>
        <begin position="337"/>
        <end position="356"/>
    </location>
</feature>
<evidence type="ECO:0000313" key="3">
    <source>
        <dbReference type="Proteomes" id="UP001222325"/>
    </source>
</evidence>
<feature type="region of interest" description="Disordered" evidence="1">
    <location>
        <begin position="45"/>
        <end position="390"/>
    </location>
</feature>
<organism evidence="2 3">
    <name type="scientific">Mycena belliarum</name>
    <dbReference type="NCBI Taxonomy" id="1033014"/>
    <lineage>
        <taxon>Eukaryota</taxon>
        <taxon>Fungi</taxon>
        <taxon>Dikarya</taxon>
        <taxon>Basidiomycota</taxon>
        <taxon>Agaricomycotina</taxon>
        <taxon>Agaricomycetes</taxon>
        <taxon>Agaricomycetidae</taxon>
        <taxon>Agaricales</taxon>
        <taxon>Marasmiineae</taxon>
        <taxon>Mycenaceae</taxon>
        <taxon>Mycena</taxon>
    </lineage>
</organism>
<feature type="region of interest" description="Disordered" evidence="1">
    <location>
        <begin position="465"/>
        <end position="497"/>
    </location>
</feature>
<feature type="compositionally biased region" description="Basic and acidic residues" evidence="1">
    <location>
        <begin position="691"/>
        <end position="712"/>
    </location>
</feature>
<feature type="region of interest" description="Disordered" evidence="1">
    <location>
        <begin position="514"/>
        <end position="593"/>
    </location>
</feature>
<feature type="region of interest" description="Disordered" evidence="1">
    <location>
        <begin position="682"/>
        <end position="737"/>
    </location>
</feature>
<sequence>MDDEQDIPSVLHRDNTVLVATTLATLLLAGSALICRTGRRLSFSPHIPGLSITSPSSSNCSDAKKHGKDATDNANDDSNPKTRSKERRRRGKDPLKEVLKGGKKLKMLSLSRENDAGSSTSALASASTSPLPQIPQTGSSQRSASVTTSGRSVSSSTASSAAPAGPHTTGLSATARDSEHEHATAGSSKDTTGHAHDAGPPPAGSTGAGNSQRHVSEIPEPPLISTSSNSSPSASSSVTSPPSISDPSSSDSTVHLQTYPQHSSPDAQPTGNPWEWDGQGPETTFRKPPRFCSTSRGSPMPPSVSVPYPTRFPATSESAAFPPQHSSSMSCEDLTFPTLNTVPSPTSPTEASRSSVGGTGIGGSPRRVPTPRRTPTPGSGHNTPPPSLNTQTQIASLRGALEVARMREEKANADLDRYAKDFEMMRWENNTWRRRELELQAQIHHLMHQLQTYAALFASSMSPHGHAHLQVPTNGSGSPSSANGHAPPSPSSYPGMFPPNGMLSPVALNGQPYFAYPAAQHPPPPPQTHQQPNLFSLLFPTPGTNGTVSGSGSGSGGGGSGSASESSVGSVSPDLVGSPTPFDRGRRRTRTQTAEARLGGWEGEMAEGWVGVEVQDAGHEGDAEDGEDDGYEEEDGGFSALADAILKRPESIRVRSKRRDKDKDKDRGAVLECAPTEFTFPSISDFGNVHKYREPYHEPDERPPISELKVDEPAPGTTSTSGESNDASESEPVPHES</sequence>
<feature type="compositionally biased region" description="Low complexity" evidence="1">
    <location>
        <begin position="142"/>
        <end position="169"/>
    </location>
</feature>
<feature type="compositionally biased region" description="Polar residues" evidence="1">
    <location>
        <begin position="313"/>
        <end position="330"/>
    </location>
</feature>
<feature type="compositionally biased region" description="Polar residues" evidence="1">
    <location>
        <begin position="471"/>
        <end position="483"/>
    </location>
</feature>
<protein>
    <submittedName>
        <fullName evidence="2">Uncharacterized protein</fullName>
    </submittedName>
</protein>
<reference evidence="2" key="1">
    <citation type="submission" date="2023-03" db="EMBL/GenBank/DDBJ databases">
        <title>Massive genome expansion in bonnet fungi (Mycena s.s.) driven by repeated elements and novel gene families across ecological guilds.</title>
        <authorList>
            <consortium name="Lawrence Berkeley National Laboratory"/>
            <person name="Harder C.B."/>
            <person name="Miyauchi S."/>
            <person name="Viragh M."/>
            <person name="Kuo A."/>
            <person name="Thoen E."/>
            <person name="Andreopoulos B."/>
            <person name="Lu D."/>
            <person name="Skrede I."/>
            <person name="Drula E."/>
            <person name="Henrissat B."/>
            <person name="Morin E."/>
            <person name="Kohler A."/>
            <person name="Barry K."/>
            <person name="LaButti K."/>
            <person name="Morin E."/>
            <person name="Salamov A."/>
            <person name="Lipzen A."/>
            <person name="Mereny Z."/>
            <person name="Hegedus B."/>
            <person name="Baldrian P."/>
            <person name="Stursova M."/>
            <person name="Weitz H."/>
            <person name="Taylor A."/>
            <person name="Grigoriev I.V."/>
            <person name="Nagy L.G."/>
            <person name="Martin F."/>
            <person name="Kauserud H."/>
        </authorList>
    </citation>
    <scope>NUCLEOTIDE SEQUENCE</scope>
    <source>
        <strain evidence="2">CBHHK173m</strain>
    </source>
</reference>
<keyword evidence="3" id="KW-1185">Reference proteome</keyword>
<dbReference type="AlphaFoldDB" id="A0AAD6U619"/>
<dbReference type="Proteomes" id="UP001222325">
    <property type="component" value="Unassembled WGS sequence"/>
</dbReference>
<accession>A0AAD6U619</accession>
<feature type="compositionally biased region" description="Polar residues" evidence="1">
    <location>
        <begin position="253"/>
        <end position="271"/>
    </location>
</feature>
<feature type="compositionally biased region" description="Basic and acidic residues" evidence="1">
    <location>
        <begin position="62"/>
        <end position="71"/>
    </location>
</feature>
<evidence type="ECO:0000313" key="2">
    <source>
        <dbReference type="EMBL" id="KAJ7085778.1"/>
    </source>
</evidence>
<feature type="compositionally biased region" description="Low complexity" evidence="1">
    <location>
        <begin position="562"/>
        <end position="573"/>
    </location>
</feature>
<feature type="compositionally biased region" description="Low complexity" evidence="1">
    <location>
        <begin position="223"/>
        <end position="252"/>
    </location>
</feature>
<feature type="compositionally biased region" description="Low complexity" evidence="1">
    <location>
        <begin position="364"/>
        <end position="380"/>
    </location>
</feature>
<gene>
    <name evidence="2" type="ORF">B0H15DRAFT_950900</name>
</gene>
<name>A0AAD6U619_9AGAR</name>
<feature type="compositionally biased region" description="Low complexity" evidence="1">
    <location>
        <begin position="118"/>
        <end position="131"/>
    </location>
</feature>
<evidence type="ECO:0000256" key="1">
    <source>
        <dbReference type="SAM" id="MobiDB-lite"/>
    </source>
</evidence>
<feature type="compositionally biased region" description="Basic residues" evidence="1">
    <location>
        <begin position="82"/>
        <end position="91"/>
    </location>
</feature>
<feature type="compositionally biased region" description="Polar residues" evidence="1">
    <location>
        <begin position="51"/>
        <end position="61"/>
    </location>
</feature>
<comment type="caution">
    <text evidence="2">The sequence shown here is derived from an EMBL/GenBank/DDBJ whole genome shotgun (WGS) entry which is preliminary data.</text>
</comment>
<dbReference type="EMBL" id="JARJCN010000033">
    <property type="protein sequence ID" value="KAJ7085778.1"/>
    <property type="molecule type" value="Genomic_DNA"/>
</dbReference>
<feature type="compositionally biased region" description="Gly residues" evidence="1">
    <location>
        <begin position="549"/>
        <end position="561"/>
    </location>
</feature>
<proteinExistence type="predicted"/>
<feature type="region of interest" description="Disordered" evidence="1">
    <location>
        <begin position="614"/>
        <end position="635"/>
    </location>
</feature>
<feature type="compositionally biased region" description="Polar residues" evidence="1">
    <location>
        <begin position="716"/>
        <end position="727"/>
    </location>
</feature>
<feature type="compositionally biased region" description="Acidic residues" evidence="1">
    <location>
        <begin position="622"/>
        <end position="635"/>
    </location>
</feature>